<dbReference type="RefSeq" id="WP_110472953.1">
    <property type="nucleotide sequence ID" value="NZ_QJSP01000030.1"/>
</dbReference>
<dbReference type="EMBL" id="QJSP01000030">
    <property type="protein sequence ID" value="PYE11809.1"/>
    <property type="molecule type" value="Genomic_DNA"/>
</dbReference>
<accession>A0A318RE16</accession>
<feature type="chain" id="PRO_5038402319" evidence="2">
    <location>
        <begin position="26"/>
        <end position="219"/>
    </location>
</feature>
<organism evidence="4 5">
    <name type="scientific">Williamsia limnetica</name>
    <dbReference type="NCBI Taxonomy" id="882452"/>
    <lineage>
        <taxon>Bacteria</taxon>
        <taxon>Bacillati</taxon>
        <taxon>Actinomycetota</taxon>
        <taxon>Actinomycetes</taxon>
        <taxon>Mycobacteriales</taxon>
        <taxon>Nocardiaceae</taxon>
        <taxon>Williamsia</taxon>
    </lineage>
</organism>
<dbReference type="InterPro" id="IPR012347">
    <property type="entry name" value="Ferritin-like"/>
</dbReference>
<keyword evidence="2" id="KW-0732">Signal</keyword>
<dbReference type="PANTHER" id="PTHR36933:SF1">
    <property type="entry name" value="SLL0788 PROTEIN"/>
    <property type="match status" value="1"/>
</dbReference>
<proteinExistence type="predicted"/>
<reference evidence="4 5" key="1">
    <citation type="submission" date="2018-06" db="EMBL/GenBank/DDBJ databases">
        <title>Genomic Encyclopedia of Type Strains, Phase IV (KMG-IV): sequencing the most valuable type-strain genomes for metagenomic binning, comparative biology and taxonomic classification.</title>
        <authorList>
            <person name="Goeker M."/>
        </authorList>
    </citation>
    <scope>NUCLEOTIDE SEQUENCE [LARGE SCALE GENOMIC DNA]</scope>
    <source>
        <strain evidence="4 5">DSM 45521</strain>
    </source>
</reference>
<keyword evidence="5" id="KW-1185">Reference proteome</keyword>
<feature type="region of interest" description="Disordered" evidence="1">
    <location>
        <begin position="33"/>
        <end position="59"/>
    </location>
</feature>
<evidence type="ECO:0000313" key="4">
    <source>
        <dbReference type="EMBL" id="PYE11809.1"/>
    </source>
</evidence>
<feature type="domain" description="DUF305" evidence="3">
    <location>
        <begin position="67"/>
        <end position="216"/>
    </location>
</feature>
<dbReference type="Pfam" id="PF03713">
    <property type="entry name" value="DUF305"/>
    <property type="match status" value="1"/>
</dbReference>
<dbReference type="OrthoDB" id="26872at2"/>
<sequence length="219" mass="22847">MFSTRSTRLKVVASAAGVAAAVALAGCSDDGGHDMDSMGGDSMSSTASASAAPSPSAEAATQFNDADVMFAQMMYPHHAQAVEMADLVQGRTTNPQIVELAAAIKAAQGPEMTQLQQWLAQWGKPAPTTGADMGGMDHGGSGGMSGMMSEQDMTDLAAKNGAEFDQAWLTMMIEHHTGAIEMANTEIADGSNEQAKQMARTIVQTQQSEIDTMKALQTQ</sequence>
<evidence type="ECO:0000256" key="1">
    <source>
        <dbReference type="SAM" id="MobiDB-lite"/>
    </source>
</evidence>
<dbReference type="Gene3D" id="1.20.1260.10">
    <property type="match status" value="1"/>
</dbReference>
<name>A0A318RE16_WILLI</name>
<comment type="caution">
    <text evidence="4">The sequence shown here is derived from an EMBL/GenBank/DDBJ whole genome shotgun (WGS) entry which is preliminary data.</text>
</comment>
<dbReference type="PANTHER" id="PTHR36933">
    <property type="entry name" value="SLL0788 PROTEIN"/>
    <property type="match status" value="1"/>
</dbReference>
<protein>
    <submittedName>
        <fullName evidence="4">Uncharacterized protein (DUF305 family)</fullName>
    </submittedName>
</protein>
<evidence type="ECO:0000313" key="5">
    <source>
        <dbReference type="Proteomes" id="UP000247591"/>
    </source>
</evidence>
<dbReference type="Proteomes" id="UP000247591">
    <property type="component" value="Unassembled WGS sequence"/>
</dbReference>
<dbReference type="InterPro" id="IPR005183">
    <property type="entry name" value="DUF305_CopM-like"/>
</dbReference>
<feature type="compositionally biased region" description="Low complexity" evidence="1">
    <location>
        <begin position="37"/>
        <end position="59"/>
    </location>
</feature>
<evidence type="ECO:0000256" key="2">
    <source>
        <dbReference type="SAM" id="SignalP"/>
    </source>
</evidence>
<feature type="signal peptide" evidence="2">
    <location>
        <begin position="1"/>
        <end position="25"/>
    </location>
</feature>
<gene>
    <name evidence="4" type="ORF">DFR67_13017</name>
</gene>
<dbReference type="PROSITE" id="PS51257">
    <property type="entry name" value="PROKAR_LIPOPROTEIN"/>
    <property type="match status" value="1"/>
</dbReference>
<dbReference type="AlphaFoldDB" id="A0A318RE16"/>
<evidence type="ECO:0000259" key="3">
    <source>
        <dbReference type="Pfam" id="PF03713"/>
    </source>
</evidence>